<feature type="transmembrane region" description="Helical" evidence="1">
    <location>
        <begin position="89"/>
        <end position="112"/>
    </location>
</feature>
<reference evidence="2 3" key="1">
    <citation type="submission" date="2018-02" db="EMBL/GenBank/DDBJ databases">
        <title>The genomes of Aspergillus section Nigri reveals drivers in fungal speciation.</title>
        <authorList>
            <consortium name="DOE Joint Genome Institute"/>
            <person name="Vesth T.C."/>
            <person name="Nybo J."/>
            <person name="Theobald S."/>
            <person name="Brandl J."/>
            <person name="Frisvad J.C."/>
            <person name="Nielsen K.F."/>
            <person name="Lyhne E.K."/>
            <person name="Kogle M.E."/>
            <person name="Kuo A."/>
            <person name="Riley R."/>
            <person name="Clum A."/>
            <person name="Nolan M."/>
            <person name="Lipzen A."/>
            <person name="Salamov A."/>
            <person name="Henrissat B."/>
            <person name="Wiebenga A."/>
            <person name="De vries R.P."/>
            <person name="Grigoriev I.V."/>
            <person name="Mortensen U.H."/>
            <person name="Andersen M.R."/>
            <person name="Baker S.E."/>
        </authorList>
    </citation>
    <scope>NUCLEOTIDE SEQUENCE [LARGE SCALE GENOMIC DNA]</scope>
    <source>
        <strain evidence="2 3">CBS 121057</strain>
    </source>
</reference>
<accession>A0A319E7P9</accession>
<dbReference type="AlphaFoldDB" id="A0A319E7P9"/>
<gene>
    <name evidence="2" type="ORF">BO78DRAFT_373577</name>
</gene>
<feature type="transmembrane region" description="Helical" evidence="1">
    <location>
        <begin position="164"/>
        <end position="183"/>
    </location>
</feature>
<keyword evidence="1" id="KW-0812">Transmembrane</keyword>
<sequence>MATAYTVASTTASTAYGWESNSTLSPQYSGVYASHEQQQQQQEQQADHETVSAFWRFLAAFSSYLMLVGFLVLPFAFGNAENQTHTDKTSMIIAASVLIAIGYSTSLMLVCFQGHERTYLLHSLFLPCTASNLLALLNVLLNVLCRSLPLGTLEIASLSLPSAFALLYAAGALWSYASDIFVVTRVTKKETPLTEEELQRLQLQRLLDHNSKAPSPKVVQKTFRVSAPQHINPGKGWDTFTPARRDDGYENRWTPA</sequence>
<feature type="transmembrane region" description="Helical" evidence="1">
    <location>
        <begin position="124"/>
        <end position="144"/>
    </location>
</feature>
<dbReference type="VEuPathDB" id="FungiDB:BO78DRAFT_373577"/>
<dbReference type="OrthoDB" id="3254104at2759"/>
<protein>
    <submittedName>
        <fullName evidence="2">Uncharacterized protein</fullName>
    </submittedName>
</protein>
<keyword evidence="1" id="KW-1133">Transmembrane helix</keyword>
<keyword evidence="1" id="KW-0472">Membrane</keyword>
<proteinExistence type="predicted"/>
<feature type="transmembrane region" description="Helical" evidence="1">
    <location>
        <begin position="54"/>
        <end position="77"/>
    </location>
</feature>
<dbReference type="EMBL" id="KZ826372">
    <property type="protein sequence ID" value="PYI04155.1"/>
    <property type="molecule type" value="Genomic_DNA"/>
</dbReference>
<evidence type="ECO:0000256" key="1">
    <source>
        <dbReference type="SAM" id="Phobius"/>
    </source>
</evidence>
<dbReference type="Proteomes" id="UP000248423">
    <property type="component" value="Unassembled WGS sequence"/>
</dbReference>
<evidence type="ECO:0000313" key="3">
    <source>
        <dbReference type="Proteomes" id="UP000248423"/>
    </source>
</evidence>
<evidence type="ECO:0000313" key="2">
    <source>
        <dbReference type="EMBL" id="PYI04155.1"/>
    </source>
</evidence>
<name>A0A319E7P9_ASPSB</name>
<keyword evidence="3" id="KW-1185">Reference proteome</keyword>
<organism evidence="2 3">
    <name type="scientific">Aspergillus sclerotiicarbonarius (strain CBS 121057 / IBT 28362)</name>
    <dbReference type="NCBI Taxonomy" id="1448318"/>
    <lineage>
        <taxon>Eukaryota</taxon>
        <taxon>Fungi</taxon>
        <taxon>Dikarya</taxon>
        <taxon>Ascomycota</taxon>
        <taxon>Pezizomycotina</taxon>
        <taxon>Eurotiomycetes</taxon>
        <taxon>Eurotiomycetidae</taxon>
        <taxon>Eurotiales</taxon>
        <taxon>Aspergillaceae</taxon>
        <taxon>Aspergillus</taxon>
        <taxon>Aspergillus subgen. Circumdati</taxon>
    </lineage>
</organism>